<evidence type="ECO:0000256" key="6">
    <source>
        <dbReference type="ARBA" id="ARBA00023128"/>
    </source>
</evidence>
<dbReference type="PROSITE" id="PS50086">
    <property type="entry name" value="TBC_RABGAP"/>
    <property type="match status" value="1"/>
</dbReference>
<dbReference type="GO" id="GO:0005739">
    <property type="term" value="C:mitochondrion"/>
    <property type="evidence" value="ECO:0007669"/>
    <property type="project" value="UniProtKB-SubCell"/>
</dbReference>
<evidence type="ECO:0000256" key="9">
    <source>
        <dbReference type="ARBA" id="ARBA00034103"/>
    </source>
</evidence>
<comment type="caution">
    <text evidence="13">The sequence shown here is derived from an EMBL/GenBank/DDBJ whole genome shotgun (WGS) entry which is preliminary data.</text>
</comment>
<evidence type="ECO:0000313" key="14">
    <source>
        <dbReference type="Proteomes" id="UP001212152"/>
    </source>
</evidence>
<protein>
    <recommendedName>
        <fullName evidence="10">Oxidation resistance protein 1</fullName>
    </recommendedName>
</protein>
<organism evidence="13 14">
    <name type="scientific">Geranomyces variabilis</name>
    <dbReference type="NCBI Taxonomy" id="109894"/>
    <lineage>
        <taxon>Eukaryota</taxon>
        <taxon>Fungi</taxon>
        <taxon>Fungi incertae sedis</taxon>
        <taxon>Chytridiomycota</taxon>
        <taxon>Chytridiomycota incertae sedis</taxon>
        <taxon>Chytridiomycetes</taxon>
        <taxon>Spizellomycetales</taxon>
        <taxon>Powellomycetaceae</taxon>
        <taxon>Geranomyces</taxon>
    </lineage>
</organism>
<feature type="domain" description="TLDc" evidence="12">
    <location>
        <begin position="361"/>
        <end position="564"/>
    </location>
</feature>
<dbReference type="SUPFAM" id="SSF47923">
    <property type="entry name" value="Ypt/Rab-GAP domain of gyp1p"/>
    <property type="match status" value="1"/>
</dbReference>
<keyword evidence="8" id="KW-0968">Cytoplasmic vesicle</keyword>
<dbReference type="Gene3D" id="1.10.472.80">
    <property type="entry name" value="Ypt/Rab-GAP domain of gyp1p, domain 3"/>
    <property type="match status" value="1"/>
</dbReference>
<dbReference type="InterPro" id="IPR006571">
    <property type="entry name" value="TLDc_dom"/>
</dbReference>
<dbReference type="PROSITE" id="PS51886">
    <property type="entry name" value="TLDC"/>
    <property type="match status" value="1"/>
</dbReference>
<dbReference type="Pfam" id="PF00566">
    <property type="entry name" value="RabGAP-TBC"/>
    <property type="match status" value="1"/>
</dbReference>
<evidence type="ECO:0000259" key="12">
    <source>
        <dbReference type="PROSITE" id="PS51886"/>
    </source>
</evidence>
<dbReference type="EMBL" id="JADGJQ010000007">
    <property type="protein sequence ID" value="KAJ3183034.1"/>
    <property type="molecule type" value="Genomic_DNA"/>
</dbReference>
<gene>
    <name evidence="13" type="ORF">HDU87_007456</name>
</gene>
<evidence type="ECO:0000259" key="11">
    <source>
        <dbReference type="PROSITE" id="PS50086"/>
    </source>
</evidence>
<accession>A0AAD5XTM6</accession>
<evidence type="ECO:0000256" key="3">
    <source>
        <dbReference type="ARBA" id="ARBA00004184"/>
    </source>
</evidence>
<dbReference type="SMART" id="SM00164">
    <property type="entry name" value="TBC"/>
    <property type="match status" value="1"/>
</dbReference>
<keyword evidence="7" id="KW-0472">Membrane</keyword>
<dbReference type="GO" id="GO:0006979">
    <property type="term" value="P:response to oxidative stress"/>
    <property type="evidence" value="ECO:0007669"/>
    <property type="project" value="TreeGrafter"/>
</dbReference>
<name>A0AAD5XTM6_9FUNG</name>
<proteinExistence type="inferred from homology"/>
<keyword evidence="14" id="KW-1185">Reference proteome</keyword>
<dbReference type="PANTHER" id="PTHR23354:SF62">
    <property type="entry name" value="MUSTARD, ISOFORM V"/>
    <property type="match status" value="1"/>
</dbReference>
<comment type="subcellular location">
    <subcellularLocation>
        <location evidence="1">Cytoplasmic vesicle membrane</location>
    </subcellularLocation>
    <subcellularLocation>
        <location evidence="3">Endomembrane system</location>
        <topology evidence="3">Peripheral membrane protein</topology>
    </subcellularLocation>
    <subcellularLocation>
        <location evidence="2">Mitochondrion</location>
    </subcellularLocation>
    <subcellularLocation>
        <location evidence="9">Synapse</location>
    </subcellularLocation>
</comment>
<evidence type="ECO:0000313" key="13">
    <source>
        <dbReference type="EMBL" id="KAJ3183034.1"/>
    </source>
</evidence>
<sequence length="564" mass="62297">MPNEQWVNLAKYSAEPPAQGVEAQWQESNKAKVDKMFAQTDLEKTKLRKMVRSGVPDGIRGQVYARLLKLQSLAEYEKNYEVALSRTHGAVIPAEPLPPTFGGRLHRTSLALTSTGNAVVEHVLCIISHDFPNLEYCPFMPACVALLAHHMQNEDELLGATVAIVKRSMAKQQTGIAAKKGEDSWAFFPTYRKEVKFLLRAFGNLLHQHNKKLHLKLTELHETSPEPVWAAWLTGMFIDVLPQAALWRMLDCFLLEGYKALFRFGLGMLLLQRDALMLAPDLASVRVLASPDSPALTPSAALCKAADGVSIDKADVRNVQTHHRTLASISTSDDIHEAHYRFQRGLPKIVAGSAQEETISSVLSDEHWVALWSWIPPSKRVEGLELVFTTKEHGTHISNLFGRSAGRFPLIVVIGTTDGAVFGAYLSHPFPSPGEKTGEWYGNGETFLFTMEPFAKLYPWIGRSIPAEAYNTVNDNKDTEAGFESDSSPKGPSIEYVRDRASKFIMISDRSIHVGGGGAGIGLVIDQMLTGGHTSPCQTFENANLTGTQETRFESHVLEVFAFS</sequence>
<evidence type="ECO:0000256" key="2">
    <source>
        <dbReference type="ARBA" id="ARBA00004173"/>
    </source>
</evidence>
<dbReference type="InterPro" id="IPR000195">
    <property type="entry name" value="Rab-GAP-TBC_dom"/>
</dbReference>
<evidence type="ECO:0000256" key="8">
    <source>
        <dbReference type="ARBA" id="ARBA00023329"/>
    </source>
</evidence>
<dbReference type="SMART" id="SM00584">
    <property type="entry name" value="TLDc"/>
    <property type="match status" value="1"/>
</dbReference>
<keyword evidence="5" id="KW-0770">Synapse</keyword>
<dbReference type="Pfam" id="PF07534">
    <property type="entry name" value="TLD"/>
    <property type="match status" value="1"/>
</dbReference>
<reference evidence="13" key="1">
    <citation type="submission" date="2020-05" db="EMBL/GenBank/DDBJ databases">
        <title>Phylogenomic resolution of chytrid fungi.</title>
        <authorList>
            <person name="Stajich J.E."/>
            <person name="Amses K."/>
            <person name="Simmons R."/>
            <person name="Seto K."/>
            <person name="Myers J."/>
            <person name="Bonds A."/>
            <person name="Quandt C.A."/>
            <person name="Barry K."/>
            <person name="Liu P."/>
            <person name="Grigoriev I."/>
            <person name="Longcore J.E."/>
            <person name="James T.Y."/>
        </authorList>
    </citation>
    <scope>NUCLEOTIDE SEQUENCE</scope>
    <source>
        <strain evidence="13">JEL0379</strain>
    </source>
</reference>
<keyword evidence="6" id="KW-0496">Mitochondrion</keyword>
<dbReference type="GO" id="GO:0030659">
    <property type="term" value="C:cytoplasmic vesicle membrane"/>
    <property type="evidence" value="ECO:0007669"/>
    <property type="project" value="UniProtKB-SubCell"/>
</dbReference>
<evidence type="ECO:0000256" key="10">
    <source>
        <dbReference type="ARBA" id="ARBA00040604"/>
    </source>
</evidence>
<feature type="domain" description="Rab-GAP TBC" evidence="11">
    <location>
        <begin position="54"/>
        <end position="257"/>
    </location>
</feature>
<dbReference type="AlphaFoldDB" id="A0AAD5XTM6"/>
<dbReference type="PANTHER" id="PTHR23354">
    <property type="entry name" value="NUCLEOLAR PROTEIN 7/ESTROGEN RECEPTOR COACTIVATOR-RELATED"/>
    <property type="match status" value="1"/>
</dbReference>
<comment type="similarity">
    <text evidence="4">Belongs to the OXR1 family.</text>
</comment>
<evidence type="ECO:0000256" key="4">
    <source>
        <dbReference type="ARBA" id="ARBA00009540"/>
    </source>
</evidence>
<evidence type="ECO:0000256" key="1">
    <source>
        <dbReference type="ARBA" id="ARBA00004156"/>
    </source>
</evidence>
<dbReference type="Proteomes" id="UP001212152">
    <property type="component" value="Unassembled WGS sequence"/>
</dbReference>
<evidence type="ECO:0000256" key="7">
    <source>
        <dbReference type="ARBA" id="ARBA00023136"/>
    </source>
</evidence>
<evidence type="ECO:0000256" key="5">
    <source>
        <dbReference type="ARBA" id="ARBA00023018"/>
    </source>
</evidence>
<dbReference type="InterPro" id="IPR035969">
    <property type="entry name" value="Rab-GAP_TBC_sf"/>
</dbReference>
<dbReference type="GO" id="GO:0005634">
    <property type="term" value="C:nucleus"/>
    <property type="evidence" value="ECO:0007669"/>
    <property type="project" value="TreeGrafter"/>
</dbReference>
<dbReference type="GO" id="GO:0012505">
    <property type="term" value="C:endomembrane system"/>
    <property type="evidence" value="ECO:0007669"/>
    <property type="project" value="UniProtKB-SubCell"/>
</dbReference>